<accession>A0A1L6ZJB0</accession>
<name>A0A1L6ZJB0_BACIA</name>
<dbReference type="EMBL" id="CP015607">
    <property type="protein sequence ID" value="APT46598.1"/>
    <property type="molecule type" value="Genomic_DNA"/>
</dbReference>
<protein>
    <submittedName>
        <fullName evidence="1">Uncharacterized protein</fullName>
    </submittedName>
</protein>
<sequence length="211" mass="24124">MREYKLSEIVEAIEKKLLPKGAVFFCNNTGSKMVYDGDSLRWLTMNSYISSIVTITDETAGDTFTLIKGVDNKLSFTAALPLIAKGTSVTIDMVHQKYTVDSLSELEDVIECHEFLAALYDADCYVNSFTQVESVPIKETPKTDNMRMLTEGDVYDIHHQYHFSKKTVKDIAADKAVTERMVYYILEGKRWAEVHELFHTDYCIVKDDYIQ</sequence>
<proteinExistence type="predicted"/>
<organism evidence="1 2">
    <name type="scientific">Bacillus safensis</name>
    <dbReference type="NCBI Taxonomy" id="561879"/>
    <lineage>
        <taxon>Bacteria</taxon>
        <taxon>Bacillati</taxon>
        <taxon>Bacillota</taxon>
        <taxon>Bacilli</taxon>
        <taxon>Bacillales</taxon>
        <taxon>Bacillaceae</taxon>
        <taxon>Bacillus</taxon>
    </lineage>
</organism>
<gene>
    <name evidence="1" type="ORF">BSA145_12520</name>
</gene>
<dbReference type="AlphaFoldDB" id="A0A1L6ZJB0"/>
<evidence type="ECO:0000313" key="2">
    <source>
        <dbReference type="Proteomes" id="UP000185426"/>
    </source>
</evidence>
<reference evidence="1 2" key="1">
    <citation type="submission" date="2016-05" db="EMBL/GenBank/DDBJ databases">
        <title>Complete Genome and Methylome Analysis of Psychrotrophic Bacterial Isolates from Antarctic Lake Untersee.</title>
        <authorList>
            <person name="Fomenkov A."/>
            <person name="Akimov V.N."/>
            <person name="Vasilyeva L.V."/>
            <person name="Andersen D."/>
            <person name="Vincze T."/>
            <person name="Roberts R.J."/>
        </authorList>
    </citation>
    <scope>NUCLEOTIDE SEQUENCE [LARGE SCALE GENOMIC DNA]</scope>
    <source>
        <strain evidence="1 2">U14-5</strain>
    </source>
</reference>
<dbReference type="Proteomes" id="UP000185426">
    <property type="component" value="Chromosome"/>
</dbReference>
<evidence type="ECO:0000313" key="1">
    <source>
        <dbReference type="EMBL" id="APT46598.1"/>
    </source>
</evidence>
<dbReference type="RefSeq" id="WP_075622674.1">
    <property type="nucleotide sequence ID" value="NZ_CP015607.1"/>
</dbReference>